<dbReference type="GO" id="GO:0008745">
    <property type="term" value="F:N-acetylmuramoyl-L-alanine amidase activity"/>
    <property type="evidence" value="ECO:0007669"/>
    <property type="project" value="InterPro"/>
</dbReference>
<dbReference type="KEGG" id="dal:Dalk_3563"/>
<dbReference type="eggNOG" id="COG3023">
    <property type="taxonomic scope" value="Bacteria"/>
</dbReference>
<dbReference type="Pfam" id="PF01510">
    <property type="entry name" value="Amidase_2"/>
    <property type="match status" value="1"/>
</dbReference>
<gene>
    <name evidence="2" type="ordered locus">Dalk_3563</name>
</gene>
<dbReference type="Proteomes" id="UP000000739">
    <property type="component" value="Chromosome"/>
</dbReference>
<protein>
    <submittedName>
        <fullName evidence="2">N-acetylmuramoyl-L-alanine amidase family 2</fullName>
    </submittedName>
</protein>
<evidence type="ECO:0000313" key="3">
    <source>
        <dbReference type="Proteomes" id="UP000000739"/>
    </source>
</evidence>
<accession>B8FC46</accession>
<sequence length="165" mass="18444">MRTIKKIIVHCSDSDFGDAETIKRWHTGPKPKGNGWKDIGYHFVILNGVREHGREYDPALDGFFELGRDISLAGAHCKGHNADSIGVCLIGRRCFTGKQLYKTLPWLLAALMDQYKIPITEVYGHHDFDPSKECPCIATDQIRNAVRALDSQESPSPGRTVKHGN</sequence>
<reference evidence="2 3" key="1">
    <citation type="journal article" date="2012" name="Environ. Microbiol.">
        <title>The genome sequence of Desulfatibacillum alkenivorans AK-01: a blueprint for anaerobic alkane oxidation.</title>
        <authorList>
            <person name="Callaghan A.V."/>
            <person name="Morris B.E."/>
            <person name="Pereira I.A."/>
            <person name="McInerney M.J."/>
            <person name="Austin R.N."/>
            <person name="Groves J.T."/>
            <person name="Kukor J.J."/>
            <person name="Suflita J.M."/>
            <person name="Young L.Y."/>
            <person name="Zylstra G.J."/>
            <person name="Wawrik B."/>
        </authorList>
    </citation>
    <scope>NUCLEOTIDE SEQUENCE [LARGE SCALE GENOMIC DNA]</scope>
    <source>
        <strain evidence="2 3">AK-01</strain>
    </source>
</reference>
<dbReference type="EMBL" id="CP001322">
    <property type="protein sequence ID" value="ACL05251.1"/>
    <property type="molecule type" value="Genomic_DNA"/>
</dbReference>
<dbReference type="RefSeq" id="WP_015948308.1">
    <property type="nucleotide sequence ID" value="NC_011768.1"/>
</dbReference>
<evidence type="ECO:0000259" key="1">
    <source>
        <dbReference type="Pfam" id="PF01510"/>
    </source>
</evidence>
<dbReference type="CDD" id="cd06583">
    <property type="entry name" value="PGRP"/>
    <property type="match status" value="1"/>
</dbReference>
<dbReference type="InterPro" id="IPR036505">
    <property type="entry name" value="Amidase/PGRP_sf"/>
</dbReference>
<dbReference type="GO" id="GO:0009253">
    <property type="term" value="P:peptidoglycan catabolic process"/>
    <property type="evidence" value="ECO:0007669"/>
    <property type="project" value="InterPro"/>
</dbReference>
<evidence type="ECO:0000313" key="2">
    <source>
        <dbReference type="EMBL" id="ACL05251.1"/>
    </source>
</evidence>
<dbReference type="Gene3D" id="3.40.80.10">
    <property type="entry name" value="Peptidoglycan recognition protein-like"/>
    <property type="match status" value="1"/>
</dbReference>
<feature type="domain" description="N-acetylmuramoyl-L-alanine amidase" evidence="1">
    <location>
        <begin position="2"/>
        <end position="135"/>
    </location>
</feature>
<proteinExistence type="predicted"/>
<dbReference type="InterPro" id="IPR002502">
    <property type="entry name" value="Amidase_domain"/>
</dbReference>
<dbReference type="HOGENOM" id="CLU_079366_1_0_7"/>
<dbReference type="AlphaFoldDB" id="B8FC46"/>
<keyword evidence="3" id="KW-1185">Reference proteome</keyword>
<organism evidence="2 3">
    <name type="scientific">Desulfatibacillum aliphaticivorans</name>
    <dbReference type="NCBI Taxonomy" id="218208"/>
    <lineage>
        <taxon>Bacteria</taxon>
        <taxon>Pseudomonadati</taxon>
        <taxon>Thermodesulfobacteriota</taxon>
        <taxon>Desulfobacteria</taxon>
        <taxon>Desulfobacterales</taxon>
        <taxon>Desulfatibacillaceae</taxon>
        <taxon>Desulfatibacillum</taxon>
    </lineage>
</organism>
<dbReference type="SUPFAM" id="SSF55846">
    <property type="entry name" value="N-acetylmuramoyl-L-alanine amidase-like"/>
    <property type="match status" value="1"/>
</dbReference>
<name>B8FC46_DESAL</name>